<reference evidence="1" key="1">
    <citation type="journal article" date="2022" name="J Environ Chem Eng">
        <title>Biodegradation of petroleum oil using a constructed nonpathogenic and heavy metal-tolerant bacterial consortium isolated from marine sponges.</title>
        <authorList>
            <person name="Dechsakulwatana C."/>
            <person name="Rungsihiranrut A."/>
            <person name="Muangchinda C."/>
            <person name="Ningthoujam R."/>
            <person name="Klankeo P."/>
            <person name="Pinyakong O."/>
        </authorList>
    </citation>
    <scope>NUCLEOTIDE SEQUENCE</scope>
    <source>
        <strain evidence="1">TL01-2</strain>
    </source>
</reference>
<name>A0AAX6ND72_PRIAR</name>
<dbReference type="EMBL" id="JAPTGD010000002">
    <property type="protein sequence ID" value="MDU9693455.1"/>
    <property type="molecule type" value="Genomic_DNA"/>
</dbReference>
<sequence length="152" mass="17887">MNNQSHFKELIKYFMTLDNHYLGCQDELFDGECHMFANKSYKRSGRGNIRLLDNNTILCFYLPYTKPNEKEPDPVVGISKMPKWFQNIYKRILEIRVEQGVVNTVKERPRITSIQQISTRKKSISISAAFEIEKPKKKDEEVELQMDLFSFG</sequence>
<dbReference type="RefSeq" id="WP_316910682.1">
    <property type="nucleotide sequence ID" value="NZ_JAPTGD010000002.1"/>
</dbReference>
<gene>
    <name evidence="1" type="ORF">O0Q50_19970</name>
</gene>
<proteinExistence type="predicted"/>
<accession>A0AAX6ND72</accession>
<reference evidence="1" key="2">
    <citation type="submission" date="2022-12" db="EMBL/GenBank/DDBJ databases">
        <authorList>
            <person name="Dechsakulwatana C."/>
            <person name="Rungsihiranrut A."/>
            <person name="Muangchinda C."/>
            <person name="Ningthoujam R."/>
            <person name="Klankeo P."/>
            <person name="Pinyakong O."/>
        </authorList>
    </citation>
    <scope>NUCLEOTIDE SEQUENCE</scope>
    <source>
        <strain evidence="1">TL01-2</strain>
    </source>
</reference>
<comment type="caution">
    <text evidence="1">The sequence shown here is derived from an EMBL/GenBank/DDBJ whole genome shotgun (WGS) entry which is preliminary data.</text>
</comment>
<dbReference type="Proteomes" id="UP001269400">
    <property type="component" value="Unassembled WGS sequence"/>
</dbReference>
<protein>
    <submittedName>
        <fullName evidence="1">Uncharacterized protein</fullName>
    </submittedName>
</protein>
<organism evidence="1 2">
    <name type="scientific">Priestia aryabhattai</name>
    <name type="common">Bacillus aryabhattai</name>
    <dbReference type="NCBI Taxonomy" id="412384"/>
    <lineage>
        <taxon>Bacteria</taxon>
        <taxon>Bacillati</taxon>
        <taxon>Bacillota</taxon>
        <taxon>Bacilli</taxon>
        <taxon>Bacillales</taxon>
        <taxon>Bacillaceae</taxon>
        <taxon>Priestia</taxon>
    </lineage>
</organism>
<evidence type="ECO:0000313" key="2">
    <source>
        <dbReference type="Proteomes" id="UP001269400"/>
    </source>
</evidence>
<dbReference type="AlphaFoldDB" id="A0AAX6ND72"/>
<evidence type="ECO:0000313" key="1">
    <source>
        <dbReference type="EMBL" id="MDU9693455.1"/>
    </source>
</evidence>